<sequence length="428" mass="45527">MKPATDDGDEGLAGGLVPPCPNGLFGFPPGCSVVNDPDEEIMELYMNLASTSPEIRARSLIDHGNGKANAPSDGDSGGLGFLDSNSSILDISIDLLQSASAVPSATAKDHPMGDKKSTGSRSKRGGVKAEKRIERKSKAVESVEVLIQQDLGALKGRKGDTGSVLWRSSLHLARHILTQHHYPPSTTPSLLDPASLSTARVLELGSGTGLLAVLLSQICGSYTASDRLENLRLVKRNLELNGIPIGDGGSASKVQASQAGEEGGATTLSSSGFSSGGGGLKAQKSKAMAGVATKKAVHLEEIDWVAVSHERNNRQSQSQSRSQEQGYGHPRGDESDPGTYDLLLAVDCIYNEHLVQPLVNTLARYCPRGGKTVVWVVVELRSADVLTLFLEKWMDDPSGPWTIVRLSEDAMGGWQGTRARWVGWVGWR</sequence>
<keyword evidence="3" id="KW-1185">Reference proteome</keyword>
<dbReference type="Gene3D" id="3.40.50.150">
    <property type="entry name" value="Vaccinia Virus protein VP39"/>
    <property type="match status" value="1"/>
</dbReference>
<name>A0A1B9GSD3_9TREE</name>
<dbReference type="GO" id="GO:0008757">
    <property type="term" value="F:S-adenosylmethionine-dependent methyltransferase activity"/>
    <property type="evidence" value="ECO:0007669"/>
    <property type="project" value="UniProtKB-ARBA"/>
</dbReference>
<dbReference type="PANTHER" id="PTHR14614:SF109">
    <property type="entry name" value="RIBOSOMAL LYSINE N-METHYLTRANSFERASE 5"/>
    <property type="match status" value="1"/>
</dbReference>
<dbReference type="InterPro" id="IPR029063">
    <property type="entry name" value="SAM-dependent_MTases_sf"/>
</dbReference>
<evidence type="ECO:0000256" key="1">
    <source>
        <dbReference type="SAM" id="MobiDB-lite"/>
    </source>
</evidence>
<feature type="compositionally biased region" description="Low complexity" evidence="1">
    <location>
        <begin position="314"/>
        <end position="325"/>
    </location>
</feature>
<feature type="region of interest" description="Disordered" evidence="1">
    <location>
        <begin position="245"/>
        <end position="276"/>
    </location>
</feature>
<dbReference type="EMBL" id="KI669502">
    <property type="protein sequence ID" value="OCF33982.1"/>
    <property type="molecule type" value="Genomic_DNA"/>
</dbReference>
<dbReference type="GO" id="GO:0005829">
    <property type="term" value="C:cytosol"/>
    <property type="evidence" value="ECO:0007669"/>
    <property type="project" value="TreeGrafter"/>
</dbReference>
<accession>A0A1B9GSD3</accession>
<protein>
    <submittedName>
        <fullName evidence="2">Uncharacterized protein</fullName>
    </submittedName>
</protein>
<dbReference type="OrthoDB" id="2529286at2759"/>
<dbReference type="AlphaFoldDB" id="A0A1B9GSD3"/>
<dbReference type="STRING" id="1296120.A0A1B9GSD3"/>
<feature type="compositionally biased region" description="Basic and acidic residues" evidence="1">
    <location>
        <begin position="107"/>
        <end position="117"/>
    </location>
</feature>
<dbReference type="GO" id="GO:0032991">
    <property type="term" value="C:protein-containing complex"/>
    <property type="evidence" value="ECO:0007669"/>
    <property type="project" value="TreeGrafter"/>
</dbReference>
<dbReference type="PANTHER" id="PTHR14614">
    <property type="entry name" value="HEPATOCELLULAR CARCINOMA-ASSOCIATED ANTIGEN"/>
    <property type="match status" value="1"/>
</dbReference>
<proteinExistence type="predicted"/>
<dbReference type="SUPFAM" id="SSF53335">
    <property type="entry name" value="S-adenosyl-L-methionine-dependent methyltransferases"/>
    <property type="match status" value="1"/>
</dbReference>
<feature type="region of interest" description="Disordered" evidence="1">
    <location>
        <begin position="309"/>
        <end position="335"/>
    </location>
</feature>
<dbReference type="InterPro" id="IPR019410">
    <property type="entry name" value="Methyltransf_16"/>
</dbReference>
<reference evidence="3" key="2">
    <citation type="submission" date="2013-12" db="EMBL/GenBank/DDBJ databases">
        <title>Evolution of pathogenesis and genome organization in the Tremellales.</title>
        <authorList>
            <person name="Cuomo C."/>
            <person name="Litvintseva A."/>
            <person name="Heitman J."/>
            <person name="Chen Y."/>
            <person name="Sun S."/>
            <person name="Springer D."/>
            <person name="Dromer F."/>
            <person name="Young S."/>
            <person name="Zeng Q."/>
            <person name="Chapman S."/>
            <person name="Gujja S."/>
            <person name="Saif S."/>
            <person name="Birren B."/>
        </authorList>
    </citation>
    <scope>NUCLEOTIDE SEQUENCE [LARGE SCALE GENOMIC DNA]</scope>
    <source>
        <strain evidence="3">BCC8398</strain>
    </source>
</reference>
<organism evidence="2 3">
    <name type="scientific">Kwoniella heveanensis BCC8398</name>
    <dbReference type="NCBI Taxonomy" id="1296120"/>
    <lineage>
        <taxon>Eukaryota</taxon>
        <taxon>Fungi</taxon>
        <taxon>Dikarya</taxon>
        <taxon>Basidiomycota</taxon>
        <taxon>Agaricomycotina</taxon>
        <taxon>Tremellomycetes</taxon>
        <taxon>Tremellales</taxon>
        <taxon>Cryptococcaceae</taxon>
        <taxon>Kwoniella</taxon>
    </lineage>
</organism>
<gene>
    <name evidence="2" type="ORF">I316_04328</name>
</gene>
<reference evidence="2 3" key="1">
    <citation type="submission" date="2013-07" db="EMBL/GenBank/DDBJ databases">
        <title>The Genome Sequence of Cryptococcus heveanensis BCC8398.</title>
        <authorList>
            <consortium name="The Broad Institute Genome Sequencing Platform"/>
            <person name="Cuomo C."/>
            <person name="Litvintseva A."/>
            <person name="Chen Y."/>
            <person name="Heitman J."/>
            <person name="Sun S."/>
            <person name="Springer D."/>
            <person name="Dromer F."/>
            <person name="Young S.K."/>
            <person name="Zeng Q."/>
            <person name="Gargeya S."/>
            <person name="Fitzgerald M."/>
            <person name="Abouelleil A."/>
            <person name="Alvarado L."/>
            <person name="Berlin A.M."/>
            <person name="Chapman S.B."/>
            <person name="Dewar J."/>
            <person name="Goldberg J."/>
            <person name="Griggs A."/>
            <person name="Gujja S."/>
            <person name="Hansen M."/>
            <person name="Howarth C."/>
            <person name="Imamovic A."/>
            <person name="Larimer J."/>
            <person name="McCowan C."/>
            <person name="Murphy C."/>
            <person name="Pearson M."/>
            <person name="Priest M."/>
            <person name="Roberts A."/>
            <person name="Saif S."/>
            <person name="Shea T."/>
            <person name="Sykes S."/>
            <person name="Wortman J."/>
            <person name="Nusbaum C."/>
            <person name="Birren B."/>
        </authorList>
    </citation>
    <scope>NUCLEOTIDE SEQUENCE [LARGE SCALE GENOMIC DNA]</scope>
    <source>
        <strain evidence="2 3">BCC8398</strain>
    </source>
</reference>
<evidence type="ECO:0000313" key="3">
    <source>
        <dbReference type="Proteomes" id="UP000092666"/>
    </source>
</evidence>
<dbReference type="Proteomes" id="UP000092666">
    <property type="component" value="Unassembled WGS sequence"/>
</dbReference>
<feature type="region of interest" description="Disordered" evidence="1">
    <location>
        <begin position="102"/>
        <end position="134"/>
    </location>
</feature>
<evidence type="ECO:0000313" key="2">
    <source>
        <dbReference type="EMBL" id="OCF33982.1"/>
    </source>
</evidence>
<dbReference type="Pfam" id="PF10294">
    <property type="entry name" value="Methyltransf_16"/>
    <property type="match status" value="2"/>
</dbReference>